<dbReference type="PROSITE" id="PS50850">
    <property type="entry name" value="MFS"/>
    <property type="match status" value="1"/>
</dbReference>
<dbReference type="InterPro" id="IPR020846">
    <property type="entry name" value="MFS_dom"/>
</dbReference>
<dbReference type="NCBIfam" id="TIGR00710">
    <property type="entry name" value="efflux_Bcr_CflA"/>
    <property type="match status" value="1"/>
</dbReference>
<dbReference type="STRING" id="562729.RNAN_1748"/>
<organism evidence="10 11">
    <name type="scientific">Rheinheimera nanhaiensis E407-8</name>
    <dbReference type="NCBI Taxonomy" id="562729"/>
    <lineage>
        <taxon>Bacteria</taxon>
        <taxon>Pseudomonadati</taxon>
        <taxon>Pseudomonadota</taxon>
        <taxon>Gammaproteobacteria</taxon>
        <taxon>Chromatiales</taxon>
        <taxon>Chromatiaceae</taxon>
        <taxon>Rheinheimera</taxon>
    </lineage>
</organism>
<name>I1DXI2_9GAMM</name>
<evidence type="ECO:0000256" key="2">
    <source>
        <dbReference type="ARBA" id="ARBA00006236"/>
    </source>
</evidence>
<keyword evidence="4" id="KW-1003">Cell membrane</keyword>
<dbReference type="AlphaFoldDB" id="I1DXI2"/>
<dbReference type="EMBL" id="BAFK01000008">
    <property type="protein sequence ID" value="GAB58760.1"/>
    <property type="molecule type" value="Genomic_DNA"/>
</dbReference>
<dbReference type="CDD" id="cd17320">
    <property type="entry name" value="MFS_MdfA_MDR_like"/>
    <property type="match status" value="1"/>
</dbReference>
<dbReference type="GO" id="GO:0015385">
    <property type="term" value="F:sodium:proton antiporter activity"/>
    <property type="evidence" value="ECO:0007669"/>
    <property type="project" value="TreeGrafter"/>
</dbReference>
<keyword evidence="11" id="KW-1185">Reference proteome</keyword>
<comment type="similarity">
    <text evidence="2 8">Belongs to the major facilitator superfamily. Bcr/CmlA family.</text>
</comment>
<dbReference type="GO" id="GO:0042910">
    <property type="term" value="F:xenobiotic transmembrane transporter activity"/>
    <property type="evidence" value="ECO:0007669"/>
    <property type="project" value="InterPro"/>
</dbReference>
<dbReference type="Pfam" id="PF07690">
    <property type="entry name" value="MFS_1"/>
    <property type="match status" value="1"/>
</dbReference>
<feature type="transmembrane region" description="Helical" evidence="8">
    <location>
        <begin position="251"/>
        <end position="269"/>
    </location>
</feature>
<dbReference type="PANTHER" id="PTHR23502:SF132">
    <property type="entry name" value="POLYAMINE TRANSPORTER 2-RELATED"/>
    <property type="match status" value="1"/>
</dbReference>
<dbReference type="Gene3D" id="1.20.1720.10">
    <property type="entry name" value="Multidrug resistance protein D"/>
    <property type="match status" value="1"/>
</dbReference>
<dbReference type="GO" id="GO:1990961">
    <property type="term" value="P:xenobiotic detoxification by transmembrane export across the plasma membrane"/>
    <property type="evidence" value="ECO:0007669"/>
    <property type="project" value="InterPro"/>
</dbReference>
<protein>
    <recommendedName>
        <fullName evidence="8">Bcr/CflA family efflux transporter</fullName>
    </recommendedName>
</protein>
<reference evidence="10 11" key="1">
    <citation type="journal article" date="2012" name="J. Bacteriol.">
        <title>Genome Sequence of the Protease-Producing Bacterium Rheinheimera nanhaiensis E407-8T, Isolated from Deep-Sea Sediment of the South China Sea.</title>
        <authorList>
            <person name="Zhang X.-Y."/>
            <person name="Zhang Y.-J."/>
            <person name="Qin Q.-L."/>
            <person name="Xie B.-B."/>
            <person name="Chen X.-L."/>
            <person name="Zhou B.-C."/>
            <person name="Zhang Y.-Z."/>
        </authorList>
    </citation>
    <scope>NUCLEOTIDE SEQUENCE [LARGE SCALE GENOMIC DNA]</scope>
    <source>
        <strain evidence="10 11">E407-8</strain>
    </source>
</reference>
<evidence type="ECO:0000256" key="8">
    <source>
        <dbReference type="RuleBase" id="RU365088"/>
    </source>
</evidence>
<evidence type="ECO:0000259" key="9">
    <source>
        <dbReference type="PROSITE" id="PS50850"/>
    </source>
</evidence>
<evidence type="ECO:0000256" key="5">
    <source>
        <dbReference type="ARBA" id="ARBA00022692"/>
    </source>
</evidence>
<feature type="transmembrane region" description="Helical" evidence="8">
    <location>
        <begin position="12"/>
        <end position="30"/>
    </location>
</feature>
<dbReference type="Proteomes" id="UP000004374">
    <property type="component" value="Unassembled WGS sequence"/>
</dbReference>
<keyword evidence="5 8" id="KW-0812">Transmembrane</keyword>
<evidence type="ECO:0000256" key="3">
    <source>
        <dbReference type="ARBA" id="ARBA00022448"/>
    </source>
</evidence>
<accession>I1DXI2</accession>
<feature type="transmembrane region" description="Helical" evidence="8">
    <location>
        <begin position="50"/>
        <end position="69"/>
    </location>
</feature>
<evidence type="ECO:0000256" key="6">
    <source>
        <dbReference type="ARBA" id="ARBA00022989"/>
    </source>
</evidence>
<keyword evidence="8" id="KW-0997">Cell inner membrane</keyword>
<dbReference type="GO" id="GO:0005886">
    <property type="term" value="C:plasma membrane"/>
    <property type="evidence" value="ECO:0007669"/>
    <property type="project" value="UniProtKB-SubCell"/>
</dbReference>
<keyword evidence="7 8" id="KW-0472">Membrane</keyword>
<gene>
    <name evidence="10" type="primary">bcr</name>
    <name evidence="10" type="ORF">RNAN_1748</name>
</gene>
<feature type="transmembrane region" description="Helical" evidence="8">
    <location>
        <begin position="223"/>
        <end position="245"/>
    </location>
</feature>
<feature type="transmembrane region" description="Helical" evidence="8">
    <location>
        <begin position="370"/>
        <end position="389"/>
    </location>
</feature>
<feature type="domain" description="Major facilitator superfamily (MFS) profile" evidence="9">
    <location>
        <begin position="15"/>
        <end position="394"/>
    </location>
</feature>
<dbReference type="InterPro" id="IPR036259">
    <property type="entry name" value="MFS_trans_sf"/>
</dbReference>
<feature type="transmembrane region" description="Helical" evidence="8">
    <location>
        <begin position="168"/>
        <end position="188"/>
    </location>
</feature>
<dbReference type="PANTHER" id="PTHR23502">
    <property type="entry name" value="MAJOR FACILITATOR SUPERFAMILY"/>
    <property type="match status" value="1"/>
</dbReference>
<dbReference type="InterPro" id="IPR004812">
    <property type="entry name" value="Efflux_drug-R_Bcr/CmlA"/>
</dbReference>
<dbReference type="SUPFAM" id="SSF103473">
    <property type="entry name" value="MFS general substrate transporter"/>
    <property type="match status" value="1"/>
</dbReference>
<evidence type="ECO:0000313" key="10">
    <source>
        <dbReference type="EMBL" id="GAB58760.1"/>
    </source>
</evidence>
<comment type="caution">
    <text evidence="8">Lacks conserved residue(s) required for the propagation of feature annotation.</text>
</comment>
<comment type="caution">
    <text evidence="10">The sequence shown here is derived from an EMBL/GenBank/DDBJ whole genome shotgun (WGS) entry which is preliminary data.</text>
</comment>
<keyword evidence="3 8" id="KW-0813">Transport</keyword>
<feature type="transmembrane region" description="Helical" evidence="8">
    <location>
        <begin position="139"/>
        <end position="162"/>
    </location>
</feature>
<feature type="transmembrane region" description="Helical" evidence="8">
    <location>
        <begin position="281"/>
        <end position="302"/>
    </location>
</feature>
<feature type="transmembrane region" description="Helical" evidence="8">
    <location>
        <begin position="106"/>
        <end position="127"/>
    </location>
</feature>
<comment type="subcellular location">
    <subcellularLocation>
        <location evidence="8">Cell inner membrane</location>
        <topology evidence="8">Multi-pass membrane protein</topology>
    </subcellularLocation>
    <subcellularLocation>
        <location evidence="1">Cell membrane</location>
        <topology evidence="1">Multi-pass membrane protein</topology>
    </subcellularLocation>
</comment>
<evidence type="ECO:0000256" key="7">
    <source>
        <dbReference type="ARBA" id="ARBA00023136"/>
    </source>
</evidence>
<dbReference type="InterPro" id="IPR011701">
    <property type="entry name" value="MFS"/>
</dbReference>
<evidence type="ECO:0000256" key="1">
    <source>
        <dbReference type="ARBA" id="ARBA00004651"/>
    </source>
</evidence>
<proteinExistence type="inferred from homology"/>
<evidence type="ECO:0000313" key="11">
    <source>
        <dbReference type="Proteomes" id="UP000004374"/>
    </source>
</evidence>
<keyword evidence="6 8" id="KW-1133">Transmembrane helix</keyword>
<evidence type="ECO:0000256" key="4">
    <source>
        <dbReference type="ARBA" id="ARBA00022475"/>
    </source>
</evidence>
<sequence>MQERQVMSVKPAGWIILLLAAVVATTPLAIDMYLPAMPIMAQQLDTSIGMVQQSLSIFLAFFGISMLICGPLADHFGRRPLALLGLSGFVMASIALSLVSSIEWFLFWRALQALCGAAATVVVPGIVRHLYQEHTAKGMSYVSMIMMLAPLLAPAIGSGVLWLANWQMIFITLAGYAAVVLLLCWRALPEISRPAVSQPLHFFSGYKVVFAQRSARADIATSMFASFSFFCFLTAVPFVYIQYFGVDEQEFSLLFGFNVLMLMLANFINSRLVTRQGPQRMLRAGLALAIVSASLLALFNFWQFGLLYTVLSIAPLMASLSLIATNADAMILMKFPDNSGTATAVIGTLRFGIGGLAGPLLAWFYNGTPLPFSLLMLLGVLCIAISQLWHTPAAAAAQPD</sequence>
<feature type="transmembrane region" description="Helical" evidence="8">
    <location>
        <begin position="344"/>
        <end position="364"/>
    </location>
</feature>
<feature type="transmembrane region" description="Helical" evidence="8">
    <location>
        <begin position="81"/>
        <end position="100"/>
    </location>
</feature>